<dbReference type="SUPFAM" id="SSF50978">
    <property type="entry name" value="WD40 repeat-like"/>
    <property type="match status" value="1"/>
</dbReference>
<keyword evidence="1 3" id="KW-0853">WD repeat</keyword>
<name>A0A0C9VLA0_9AGAM</name>
<dbReference type="AlphaFoldDB" id="A0A0C9VLA0"/>
<dbReference type="InterPro" id="IPR015943">
    <property type="entry name" value="WD40/YVTN_repeat-like_dom_sf"/>
</dbReference>
<dbReference type="PROSITE" id="PS50082">
    <property type="entry name" value="WD_REPEATS_2"/>
    <property type="match status" value="1"/>
</dbReference>
<evidence type="ECO:0008006" key="6">
    <source>
        <dbReference type="Google" id="ProtNLM"/>
    </source>
</evidence>
<proteinExistence type="predicted"/>
<sequence length="103" mass="11025">LAGGHEDGKVVVWNASTGAPTAGPFKLHDWVNSVAFSPSGDRIATSGYDQTIRVVYSHSGEDVIPAIQAHSDWVNSVVWSPNGQQIISASDDRTIKFWNSSDG</sequence>
<protein>
    <recommendedName>
        <fullName evidence="6">WD40 repeat-like protein</fullName>
    </recommendedName>
</protein>
<feature type="non-terminal residue" evidence="4">
    <location>
        <position position="1"/>
    </location>
</feature>
<keyword evidence="2" id="KW-0677">Repeat</keyword>
<dbReference type="OrthoDB" id="3267146at2759"/>
<dbReference type="Gene3D" id="2.130.10.10">
    <property type="entry name" value="YVTN repeat-like/Quinoprotein amine dehydrogenase"/>
    <property type="match status" value="1"/>
</dbReference>
<dbReference type="InterPro" id="IPR001680">
    <property type="entry name" value="WD40_rpt"/>
</dbReference>
<dbReference type="PANTHER" id="PTHR19848:SF8">
    <property type="entry name" value="F-BOX AND WD REPEAT DOMAIN CONTAINING 7"/>
    <property type="match status" value="1"/>
</dbReference>
<evidence type="ECO:0000256" key="1">
    <source>
        <dbReference type="ARBA" id="ARBA00022574"/>
    </source>
</evidence>
<dbReference type="HOGENOM" id="CLU_000288_57_30_1"/>
<evidence type="ECO:0000313" key="4">
    <source>
        <dbReference type="EMBL" id="KIJ58375.1"/>
    </source>
</evidence>
<feature type="non-terminal residue" evidence="4">
    <location>
        <position position="103"/>
    </location>
</feature>
<dbReference type="Proteomes" id="UP000053820">
    <property type="component" value="Unassembled WGS sequence"/>
</dbReference>
<gene>
    <name evidence="4" type="ORF">HYDPIDRAFT_54115</name>
</gene>
<dbReference type="InterPro" id="IPR019775">
    <property type="entry name" value="WD40_repeat_CS"/>
</dbReference>
<dbReference type="Pfam" id="PF00400">
    <property type="entry name" value="WD40"/>
    <property type="match status" value="2"/>
</dbReference>
<evidence type="ECO:0000313" key="5">
    <source>
        <dbReference type="Proteomes" id="UP000053820"/>
    </source>
</evidence>
<evidence type="ECO:0000256" key="2">
    <source>
        <dbReference type="ARBA" id="ARBA00022737"/>
    </source>
</evidence>
<reference evidence="4 5" key="1">
    <citation type="submission" date="2014-04" db="EMBL/GenBank/DDBJ databases">
        <title>Evolutionary Origins and Diversification of the Mycorrhizal Mutualists.</title>
        <authorList>
            <consortium name="DOE Joint Genome Institute"/>
            <consortium name="Mycorrhizal Genomics Consortium"/>
            <person name="Kohler A."/>
            <person name="Kuo A."/>
            <person name="Nagy L.G."/>
            <person name="Floudas D."/>
            <person name="Copeland A."/>
            <person name="Barry K.W."/>
            <person name="Cichocki N."/>
            <person name="Veneault-Fourrey C."/>
            <person name="LaButti K."/>
            <person name="Lindquist E.A."/>
            <person name="Lipzen A."/>
            <person name="Lundell T."/>
            <person name="Morin E."/>
            <person name="Murat C."/>
            <person name="Riley R."/>
            <person name="Ohm R."/>
            <person name="Sun H."/>
            <person name="Tunlid A."/>
            <person name="Henrissat B."/>
            <person name="Grigoriev I.V."/>
            <person name="Hibbett D.S."/>
            <person name="Martin F."/>
        </authorList>
    </citation>
    <scope>NUCLEOTIDE SEQUENCE [LARGE SCALE GENOMIC DNA]</scope>
    <source>
        <strain evidence="4 5">MD-312</strain>
    </source>
</reference>
<dbReference type="PANTHER" id="PTHR19848">
    <property type="entry name" value="WD40 REPEAT PROTEIN"/>
    <property type="match status" value="1"/>
</dbReference>
<keyword evidence="5" id="KW-1185">Reference proteome</keyword>
<feature type="repeat" description="WD" evidence="3">
    <location>
        <begin position="67"/>
        <end position="103"/>
    </location>
</feature>
<accession>A0A0C9VLA0</accession>
<evidence type="ECO:0000256" key="3">
    <source>
        <dbReference type="PROSITE-ProRule" id="PRU00221"/>
    </source>
</evidence>
<dbReference type="InterPro" id="IPR036322">
    <property type="entry name" value="WD40_repeat_dom_sf"/>
</dbReference>
<organism evidence="4 5">
    <name type="scientific">Hydnomerulius pinastri MD-312</name>
    <dbReference type="NCBI Taxonomy" id="994086"/>
    <lineage>
        <taxon>Eukaryota</taxon>
        <taxon>Fungi</taxon>
        <taxon>Dikarya</taxon>
        <taxon>Basidiomycota</taxon>
        <taxon>Agaricomycotina</taxon>
        <taxon>Agaricomycetes</taxon>
        <taxon>Agaricomycetidae</taxon>
        <taxon>Boletales</taxon>
        <taxon>Boletales incertae sedis</taxon>
        <taxon>Leucogyrophana</taxon>
    </lineage>
</organism>
<dbReference type="PROSITE" id="PS00678">
    <property type="entry name" value="WD_REPEATS_1"/>
    <property type="match status" value="2"/>
</dbReference>
<dbReference type="PROSITE" id="PS50294">
    <property type="entry name" value="WD_REPEATS_REGION"/>
    <property type="match status" value="1"/>
</dbReference>
<dbReference type="EMBL" id="KN839947">
    <property type="protein sequence ID" value="KIJ58375.1"/>
    <property type="molecule type" value="Genomic_DNA"/>
</dbReference>
<dbReference type="SMART" id="SM00320">
    <property type="entry name" value="WD40"/>
    <property type="match status" value="2"/>
</dbReference>